<accession>A0A0C3BR01</accession>
<feature type="domain" description="DPH-type MB" evidence="8">
    <location>
        <begin position="96"/>
        <end position="151"/>
    </location>
</feature>
<dbReference type="SUPFAM" id="SSF46565">
    <property type="entry name" value="Chaperone J-domain"/>
    <property type="match status" value="1"/>
</dbReference>
<name>A0A0C3BR01_SERVB</name>
<keyword evidence="4" id="KW-0479">Metal-binding</keyword>
<dbReference type="UniPathway" id="UPA00559"/>
<dbReference type="InterPro" id="IPR007872">
    <property type="entry name" value="DPH_MB_dom"/>
</dbReference>
<dbReference type="OrthoDB" id="445556at2759"/>
<dbReference type="STRING" id="933852.A0A0C3BR01"/>
<proteinExistence type="inferred from homology"/>
<dbReference type="GO" id="GO:0017183">
    <property type="term" value="P:protein histidyl modification to diphthamide"/>
    <property type="evidence" value="ECO:0007669"/>
    <property type="project" value="UniProtKB-UniPathway"/>
</dbReference>
<dbReference type="InterPro" id="IPR036869">
    <property type="entry name" value="J_dom_sf"/>
</dbReference>
<dbReference type="Pfam" id="PF00226">
    <property type="entry name" value="DnaJ"/>
    <property type="match status" value="1"/>
</dbReference>
<evidence type="ECO:0000256" key="2">
    <source>
        <dbReference type="ARBA" id="ARBA00006169"/>
    </source>
</evidence>
<evidence type="ECO:0000256" key="3">
    <source>
        <dbReference type="ARBA" id="ARBA00021797"/>
    </source>
</evidence>
<keyword evidence="10" id="KW-1185">Reference proteome</keyword>
<dbReference type="PROSITE" id="PS50076">
    <property type="entry name" value="DNAJ_2"/>
    <property type="match status" value="1"/>
</dbReference>
<dbReference type="PANTHER" id="PTHR45255:SF1">
    <property type="entry name" value="DNAJ HOMOLOG SUBFAMILY C MEMBER 24"/>
    <property type="match status" value="1"/>
</dbReference>
<dbReference type="HOGENOM" id="CLU_017633_7_1_1"/>
<sequence length="155" mass="17390">MASEQIVDLYRVLDIQRDASQEEIKQAYRRALLRHHPDKNRAAAEEVFPPKSVPAIDTVREAFRVLSTLSSRQKYDAALGSQMALSQRPEVAAPRPANIVSLDDFEEKEASIWAHPCRCGGVFVITEDLLEQDVHLIGCDSCSEALWVGYEVHEA</sequence>
<dbReference type="Pfam" id="PF05207">
    <property type="entry name" value="Zn_ribbon_CSL"/>
    <property type="match status" value="1"/>
</dbReference>
<evidence type="ECO:0000313" key="9">
    <source>
        <dbReference type="EMBL" id="KIM33886.1"/>
    </source>
</evidence>
<dbReference type="SUPFAM" id="SSF144217">
    <property type="entry name" value="CSL zinc finger"/>
    <property type="match status" value="1"/>
</dbReference>
<evidence type="ECO:0000256" key="4">
    <source>
        <dbReference type="ARBA" id="ARBA00022723"/>
    </source>
</evidence>
<dbReference type="Gene3D" id="1.10.287.110">
    <property type="entry name" value="DnaJ domain"/>
    <property type="match status" value="1"/>
</dbReference>
<protein>
    <recommendedName>
        <fullName evidence="3">Diphthamide biosynthesis protein 4</fullName>
    </recommendedName>
</protein>
<evidence type="ECO:0000259" key="8">
    <source>
        <dbReference type="PROSITE" id="PS51074"/>
    </source>
</evidence>
<evidence type="ECO:0000256" key="5">
    <source>
        <dbReference type="ARBA" id="ARBA00022833"/>
    </source>
</evidence>
<dbReference type="SMART" id="SM00271">
    <property type="entry name" value="DnaJ"/>
    <property type="match status" value="1"/>
</dbReference>
<keyword evidence="5" id="KW-0862">Zinc</keyword>
<reference evidence="10" key="2">
    <citation type="submission" date="2015-01" db="EMBL/GenBank/DDBJ databases">
        <title>Evolutionary Origins and Diversification of the Mycorrhizal Mutualists.</title>
        <authorList>
            <consortium name="DOE Joint Genome Institute"/>
            <consortium name="Mycorrhizal Genomics Consortium"/>
            <person name="Kohler A."/>
            <person name="Kuo A."/>
            <person name="Nagy L.G."/>
            <person name="Floudas D."/>
            <person name="Copeland A."/>
            <person name="Barry K.W."/>
            <person name="Cichocki N."/>
            <person name="Veneault-Fourrey C."/>
            <person name="LaButti K."/>
            <person name="Lindquist E.A."/>
            <person name="Lipzen A."/>
            <person name="Lundell T."/>
            <person name="Morin E."/>
            <person name="Murat C."/>
            <person name="Riley R."/>
            <person name="Ohm R."/>
            <person name="Sun H."/>
            <person name="Tunlid A."/>
            <person name="Henrissat B."/>
            <person name="Grigoriev I.V."/>
            <person name="Hibbett D.S."/>
            <person name="Martin F."/>
        </authorList>
    </citation>
    <scope>NUCLEOTIDE SEQUENCE [LARGE SCALE GENOMIC DNA]</scope>
    <source>
        <strain evidence="10">MAFF 305830</strain>
    </source>
</reference>
<dbReference type="Proteomes" id="UP000054097">
    <property type="component" value="Unassembled WGS sequence"/>
</dbReference>
<organism evidence="9 10">
    <name type="scientific">Serendipita vermifera MAFF 305830</name>
    <dbReference type="NCBI Taxonomy" id="933852"/>
    <lineage>
        <taxon>Eukaryota</taxon>
        <taxon>Fungi</taxon>
        <taxon>Dikarya</taxon>
        <taxon>Basidiomycota</taxon>
        <taxon>Agaricomycotina</taxon>
        <taxon>Agaricomycetes</taxon>
        <taxon>Sebacinales</taxon>
        <taxon>Serendipitaceae</taxon>
        <taxon>Serendipita</taxon>
    </lineage>
</organism>
<dbReference type="GO" id="GO:0001671">
    <property type="term" value="F:ATPase activator activity"/>
    <property type="evidence" value="ECO:0007669"/>
    <property type="project" value="TreeGrafter"/>
</dbReference>
<gene>
    <name evidence="9" type="ORF">M408DRAFT_325459</name>
</gene>
<evidence type="ECO:0000313" key="10">
    <source>
        <dbReference type="Proteomes" id="UP000054097"/>
    </source>
</evidence>
<dbReference type="CDD" id="cd06257">
    <property type="entry name" value="DnaJ"/>
    <property type="match status" value="1"/>
</dbReference>
<dbReference type="EMBL" id="KN824277">
    <property type="protein sequence ID" value="KIM33886.1"/>
    <property type="molecule type" value="Genomic_DNA"/>
</dbReference>
<dbReference type="PANTHER" id="PTHR45255">
    <property type="entry name" value="DNAJ HOMOLOG SUBFAMILY C MEMBER 24"/>
    <property type="match status" value="1"/>
</dbReference>
<evidence type="ECO:0000256" key="6">
    <source>
        <dbReference type="ARBA" id="ARBA00023004"/>
    </source>
</evidence>
<dbReference type="InterPro" id="IPR036671">
    <property type="entry name" value="DPH_MB_sf"/>
</dbReference>
<keyword evidence="6" id="KW-0408">Iron</keyword>
<feature type="domain" description="J" evidence="7">
    <location>
        <begin position="8"/>
        <end position="79"/>
    </location>
</feature>
<dbReference type="PRINTS" id="PR00625">
    <property type="entry name" value="JDOMAIN"/>
</dbReference>
<dbReference type="GO" id="GO:0008198">
    <property type="term" value="F:ferrous iron binding"/>
    <property type="evidence" value="ECO:0007669"/>
    <property type="project" value="TreeGrafter"/>
</dbReference>
<dbReference type="AlphaFoldDB" id="A0A0C3BR01"/>
<comment type="similarity">
    <text evidence="2">Belongs to the DPH4 family.</text>
</comment>
<dbReference type="InterPro" id="IPR001623">
    <property type="entry name" value="DnaJ_domain"/>
</dbReference>
<comment type="function">
    <text evidence="1">Required for the first step of diphthamide biosynthesis, the transfer of 3-amino-3-carboxypropyl from S-adenosyl-L-methionine to a histidine residue. Diphthamide is a post-translational modification of histidine which occurs in elongation factor 2.</text>
</comment>
<evidence type="ECO:0000259" key="7">
    <source>
        <dbReference type="PROSITE" id="PS50076"/>
    </source>
</evidence>
<reference evidence="9 10" key="1">
    <citation type="submission" date="2014-04" db="EMBL/GenBank/DDBJ databases">
        <authorList>
            <consortium name="DOE Joint Genome Institute"/>
            <person name="Kuo A."/>
            <person name="Zuccaro A."/>
            <person name="Kohler A."/>
            <person name="Nagy L.G."/>
            <person name="Floudas D."/>
            <person name="Copeland A."/>
            <person name="Barry K.W."/>
            <person name="Cichocki N."/>
            <person name="Veneault-Fourrey C."/>
            <person name="LaButti K."/>
            <person name="Lindquist E.A."/>
            <person name="Lipzen A."/>
            <person name="Lundell T."/>
            <person name="Morin E."/>
            <person name="Murat C."/>
            <person name="Sun H."/>
            <person name="Tunlid A."/>
            <person name="Henrissat B."/>
            <person name="Grigoriev I.V."/>
            <person name="Hibbett D.S."/>
            <person name="Martin F."/>
            <person name="Nordberg H.P."/>
            <person name="Cantor M.N."/>
            <person name="Hua S.X."/>
        </authorList>
    </citation>
    <scope>NUCLEOTIDE SEQUENCE [LARGE SCALE GENOMIC DNA]</scope>
    <source>
        <strain evidence="9 10">MAFF 305830</strain>
    </source>
</reference>
<evidence type="ECO:0000256" key="1">
    <source>
        <dbReference type="ARBA" id="ARBA00003474"/>
    </source>
</evidence>
<dbReference type="PROSITE" id="PS51074">
    <property type="entry name" value="DPH_MB"/>
    <property type="match status" value="1"/>
</dbReference>
<dbReference type="Gene3D" id="3.10.660.10">
    <property type="entry name" value="DPH Zinc finger"/>
    <property type="match status" value="1"/>
</dbReference>